<dbReference type="AlphaFoldDB" id="A0A0A9EW13"/>
<protein>
    <submittedName>
        <fullName evidence="1">Uncharacterized protein</fullName>
    </submittedName>
</protein>
<reference evidence="1" key="1">
    <citation type="submission" date="2014-09" db="EMBL/GenBank/DDBJ databases">
        <authorList>
            <person name="Magalhaes I.L.F."/>
            <person name="Oliveira U."/>
            <person name="Santos F.R."/>
            <person name="Vidigal T.H.D.A."/>
            <person name="Brescovit A.D."/>
            <person name="Santos A.J."/>
        </authorList>
    </citation>
    <scope>NUCLEOTIDE SEQUENCE</scope>
    <source>
        <tissue evidence="1">Shoot tissue taken approximately 20 cm above the soil surface</tissue>
    </source>
</reference>
<accession>A0A0A9EW13</accession>
<organism evidence="1">
    <name type="scientific">Arundo donax</name>
    <name type="common">Giant reed</name>
    <name type="synonym">Donax arundinaceus</name>
    <dbReference type="NCBI Taxonomy" id="35708"/>
    <lineage>
        <taxon>Eukaryota</taxon>
        <taxon>Viridiplantae</taxon>
        <taxon>Streptophyta</taxon>
        <taxon>Embryophyta</taxon>
        <taxon>Tracheophyta</taxon>
        <taxon>Spermatophyta</taxon>
        <taxon>Magnoliopsida</taxon>
        <taxon>Liliopsida</taxon>
        <taxon>Poales</taxon>
        <taxon>Poaceae</taxon>
        <taxon>PACMAD clade</taxon>
        <taxon>Arundinoideae</taxon>
        <taxon>Arundineae</taxon>
        <taxon>Arundo</taxon>
    </lineage>
</organism>
<evidence type="ECO:0000313" key="1">
    <source>
        <dbReference type="EMBL" id="JAE00228.1"/>
    </source>
</evidence>
<proteinExistence type="predicted"/>
<dbReference type="EMBL" id="GBRH01197668">
    <property type="protein sequence ID" value="JAE00228.1"/>
    <property type="molecule type" value="Transcribed_RNA"/>
</dbReference>
<sequence>MLYQAQRTFLCSLLKQYPYRLPFLPPMF</sequence>
<reference evidence="1" key="2">
    <citation type="journal article" date="2015" name="Data Brief">
        <title>Shoot transcriptome of the giant reed, Arundo donax.</title>
        <authorList>
            <person name="Barrero R.A."/>
            <person name="Guerrero F.D."/>
            <person name="Moolhuijzen P."/>
            <person name="Goolsby J.A."/>
            <person name="Tidwell J."/>
            <person name="Bellgard S.E."/>
            <person name="Bellgard M.I."/>
        </authorList>
    </citation>
    <scope>NUCLEOTIDE SEQUENCE</scope>
    <source>
        <tissue evidence="1">Shoot tissue taken approximately 20 cm above the soil surface</tissue>
    </source>
</reference>
<name>A0A0A9EW13_ARUDO</name>